<keyword evidence="3" id="KW-1185">Reference proteome</keyword>
<accession>A0AAN7Y927</accession>
<evidence type="ECO:0000313" key="2">
    <source>
        <dbReference type="EMBL" id="KAK5873870.1"/>
    </source>
</evidence>
<organism evidence="2 3">
    <name type="scientific">Eleginops maclovinus</name>
    <name type="common">Patagonian blennie</name>
    <name type="synonym">Eleginus maclovinus</name>
    <dbReference type="NCBI Taxonomy" id="56733"/>
    <lineage>
        <taxon>Eukaryota</taxon>
        <taxon>Metazoa</taxon>
        <taxon>Chordata</taxon>
        <taxon>Craniata</taxon>
        <taxon>Vertebrata</taxon>
        <taxon>Euteleostomi</taxon>
        <taxon>Actinopterygii</taxon>
        <taxon>Neopterygii</taxon>
        <taxon>Teleostei</taxon>
        <taxon>Neoteleostei</taxon>
        <taxon>Acanthomorphata</taxon>
        <taxon>Eupercaria</taxon>
        <taxon>Perciformes</taxon>
        <taxon>Notothenioidei</taxon>
        <taxon>Eleginopidae</taxon>
        <taxon>Eleginops</taxon>
    </lineage>
</organism>
<gene>
    <name evidence="2" type="ORF">PBY51_018872</name>
</gene>
<protein>
    <submittedName>
        <fullName evidence="2">Uncharacterized protein</fullName>
    </submittedName>
</protein>
<name>A0AAN7Y927_ELEMC</name>
<sequence>MLFFLSCQTYSEHIGLLSESIFQQPKGFKKERQKPPSIQPVCSTPLRAPWNVGEKLSDKTTSPARLGEKMGEDERRGGRERGV</sequence>
<comment type="caution">
    <text evidence="2">The sequence shown here is derived from an EMBL/GenBank/DDBJ whole genome shotgun (WGS) entry which is preliminary data.</text>
</comment>
<evidence type="ECO:0000313" key="3">
    <source>
        <dbReference type="Proteomes" id="UP001346869"/>
    </source>
</evidence>
<dbReference type="AlphaFoldDB" id="A0AAN7Y927"/>
<feature type="region of interest" description="Disordered" evidence="1">
    <location>
        <begin position="49"/>
        <end position="83"/>
    </location>
</feature>
<reference evidence="2 3" key="1">
    <citation type="journal article" date="2023" name="Genes (Basel)">
        <title>Chromosome-Level Genome Assembly and Circadian Gene Repertoire of the Patagonia Blennie Eleginops maclovinus-The Closest Ancestral Proxy of Antarctic Cryonotothenioids.</title>
        <authorList>
            <person name="Cheng C.C."/>
            <person name="Rivera-Colon A.G."/>
            <person name="Minhas B.F."/>
            <person name="Wilson L."/>
            <person name="Rayamajhi N."/>
            <person name="Vargas-Chacoff L."/>
            <person name="Catchen J.M."/>
        </authorList>
    </citation>
    <scope>NUCLEOTIDE SEQUENCE [LARGE SCALE GENOMIC DNA]</scope>
    <source>
        <strain evidence="2">JMC-PN-2008</strain>
    </source>
</reference>
<reference evidence="2 3" key="2">
    <citation type="journal article" date="2023" name="Mol. Biol. Evol.">
        <title>Genomics of Secondarily Temperate Adaptation in the Only Non-Antarctic Icefish.</title>
        <authorList>
            <person name="Rivera-Colon A.G."/>
            <person name="Rayamajhi N."/>
            <person name="Minhas B.F."/>
            <person name="Madrigal G."/>
            <person name="Bilyk K.T."/>
            <person name="Yoon V."/>
            <person name="Hune M."/>
            <person name="Gregory S."/>
            <person name="Cheng C.H.C."/>
            <person name="Catchen J.M."/>
        </authorList>
    </citation>
    <scope>NUCLEOTIDE SEQUENCE [LARGE SCALE GENOMIC DNA]</scope>
    <source>
        <strain evidence="2">JMC-PN-2008</strain>
    </source>
</reference>
<dbReference type="Proteomes" id="UP001346869">
    <property type="component" value="Unassembled WGS sequence"/>
</dbReference>
<evidence type="ECO:0000256" key="1">
    <source>
        <dbReference type="SAM" id="MobiDB-lite"/>
    </source>
</evidence>
<proteinExistence type="predicted"/>
<feature type="compositionally biased region" description="Basic and acidic residues" evidence="1">
    <location>
        <begin position="66"/>
        <end position="83"/>
    </location>
</feature>
<dbReference type="EMBL" id="JAUZQC010000003">
    <property type="protein sequence ID" value="KAK5873870.1"/>
    <property type="molecule type" value="Genomic_DNA"/>
</dbReference>